<dbReference type="EMBL" id="CAJVPS010031617">
    <property type="protein sequence ID" value="CAG8733532.1"/>
    <property type="molecule type" value="Genomic_DNA"/>
</dbReference>
<evidence type="ECO:0000313" key="2">
    <source>
        <dbReference type="EMBL" id="CAG8733532.1"/>
    </source>
</evidence>
<feature type="compositionally biased region" description="Basic and acidic residues" evidence="1">
    <location>
        <begin position="15"/>
        <end position="58"/>
    </location>
</feature>
<accession>A0A9N9NHV7</accession>
<proteinExistence type="predicted"/>
<feature type="compositionally biased region" description="Low complexity" evidence="1">
    <location>
        <begin position="189"/>
        <end position="199"/>
    </location>
</feature>
<evidence type="ECO:0000313" key="3">
    <source>
        <dbReference type="Proteomes" id="UP000789508"/>
    </source>
</evidence>
<dbReference type="AlphaFoldDB" id="A0A9N9NHV7"/>
<reference evidence="2" key="1">
    <citation type="submission" date="2021-06" db="EMBL/GenBank/DDBJ databases">
        <authorList>
            <person name="Kallberg Y."/>
            <person name="Tangrot J."/>
            <person name="Rosling A."/>
        </authorList>
    </citation>
    <scope>NUCLEOTIDE SEQUENCE</scope>
    <source>
        <strain evidence="2">FL130A</strain>
    </source>
</reference>
<feature type="non-terminal residue" evidence="2">
    <location>
        <position position="1"/>
    </location>
</feature>
<feature type="compositionally biased region" description="Basic and acidic residues" evidence="1">
    <location>
        <begin position="280"/>
        <end position="289"/>
    </location>
</feature>
<feature type="region of interest" description="Disordered" evidence="1">
    <location>
        <begin position="276"/>
        <end position="333"/>
    </location>
</feature>
<sequence length="333" mass="38447">ESVQRRLDRKLRREERRQLREQKRQELERELAEQAEERRRERQATLEKFEEGDKKDEAEYQEWVEKINTLQEEGDKERERIEQELQEEINKTREEREERQRSTEKRTFTPPQDSNLFPKISMVDLSQVQLRSSRRSAQKPNVTSPSHDPTVTEDLAVSSKNPPQNSSSIEESEQQKTNTENVKEEEEILNTSNESNNNNNDKDVPENSKKLASIITSGVKLTEYSEETPLTAEPQEIEVVLTWESKKNANQTPTPTNVNDDLLIVKEARKDTIDAFNTDTAEKEDKKVESQAQSKIVEESEIKLSDESEGIEKVTGKLPPKVPISPTATSTTT</sequence>
<feature type="non-terminal residue" evidence="2">
    <location>
        <position position="333"/>
    </location>
</feature>
<feature type="region of interest" description="Disordered" evidence="1">
    <location>
        <begin position="15"/>
        <end position="60"/>
    </location>
</feature>
<keyword evidence="3" id="KW-1185">Reference proteome</keyword>
<comment type="caution">
    <text evidence="2">The sequence shown here is derived from an EMBL/GenBank/DDBJ whole genome shotgun (WGS) entry which is preliminary data.</text>
</comment>
<feature type="compositionally biased region" description="Basic and acidic residues" evidence="1">
    <location>
        <begin position="200"/>
        <end position="209"/>
    </location>
</feature>
<feature type="compositionally biased region" description="Polar residues" evidence="1">
    <location>
        <begin position="138"/>
        <end position="149"/>
    </location>
</feature>
<dbReference type="OrthoDB" id="10629242at2759"/>
<organism evidence="2 3">
    <name type="scientific">Ambispora leptoticha</name>
    <dbReference type="NCBI Taxonomy" id="144679"/>
    <lineage>
        <taxon>Eukaryota</taxon>
        <taxon>Fungi</taxon>
        <taxon>Fungi incertae sedis</taxon>
        <taxon>Mucoromycota</taxon>
        <taxon>Glomeromycotina</taxon>
        <taxon>Glomeromycetes</taxon>
        <taxon>Archaeosporales</taxon>
        <taxon>Ambisporaceae</taxon>
        <taxon>Ambispora</taxon>
    </lineage>
</organism>
<feature type="compositionally biased region" description="Basic and acidic residues" evidence="1">
    <location>
        <begin position="73"/>
        <end position="107"/>
    </location>
</feature>
<protein>
    <submittedName>
        <fullName evidence="2">11957_t:CDS:1</fullName>
    </submittedName>
</protein>
<dbReference type="Proteomes" id="UP000789508">
    <property type="component" value="Unassembled WGS sequence"/>
</dbReference>
<feature type="compositionally biased region" description="Low complexity" evidence="1">
    <location>
        <begin position="164"/>
        <end position="180"/>
    </location>
</feature>
<feature type="region of interest" description="Disordered" evidence="1">
    <location>
        <begin position="72"/>
        <end position="209"/>
    </location>
</feature>
<name>A0A9N9NHV7_9GLOM</name>
<evidence type="ECO:0000256" key="1">
    <source>
        <dbReference type="SAM" id="MobiDB-lite"/>
    </source>
</evidence>
<feature type="compositionally biased region" description="Basic and acidic residues" evidence="1">
    <location>
        <begin position="296"/>
        <end position="315"/>
    </location>
</feature>
<gene>
    <name evidence="2" type="ORF">ALEPTO_LOCUS12706</name>
</gene>